<keyword evidence="2" id="KW-1185">Reference proteome</keyword>
<comment type="caution">
    <text evidence="1">The sequence shown here is derived from an EMBL/GenBank/DDBJ whole genome shotgun (WGS) entry which is preliminary data.</text>
</comment>
<gene>
    <name evidence="1" type="primary">Acey_s0178.g656</name>
    <name evidence="1" type="ORF">Y032_0178g656</name>
</gene>
<dbReference type="Proteomes" id="UP000024635">
    <property type="component" value="Unassembled WGS sequence"/>
</dbReference>
<dbReference type="AlphaFoldDB" id="A0A016STX3"/>
<organism evidence="1 2">
    <name type="scientific">Ancylostoma ceylanicum</name>
    <dbReference type="NCBI Taxonomy" id="53326"/>
    <lineage>
        <taxon>Eukaryota</taxon>
        <taxon>Metazoa</taxon>
        <taxon>Ecdysozoa</taxon>
        <taxon>Nematoda</taxon>
        <taxon>Chromadorea</taxon>
        <taxon>Rhabditida</taxon>
        <taxon>Rhabditina</taxon>
        <taxon>Rhabditomorpha</taxon>
        <taxon>Strongyloidea</taxon>
        <taxon>Ancylostomatidae</taxon>
        <taxon>Ancylostomatinae</taxon>
        <taxon>Ancylostoma</taxon>
    </lineage>
</organism>
<name>A0A016STX3_9BILA</name>
<evidence type="ECO:0000313" key="2">
    <source>
        <dbReference type="Proteomes" id="UP000024635"/>
    </source>
</evidence>
<reference evidence="2" key="1">
    <citation type="journal article" date="2015" name="Nat. Genet.">
        <title>The genome and transcriptome of the zoonotic hookworm Ancylostoma ceylanicum identify infection-specific gene families.</title>
        <authorList>
            <person name="Schwarz E.M."/>
            <person name="Hu Y."/>
            <person name="Antoshechkin I."/>
            <person name="Miller M.M."/>
            <person name="Sternberg P.W."/>
            <person name="Aroian R.V."/>
        </authorList>
    </citation>
    <scope>NUCLEOTIDE SEQUENCE</scope>
    <source>
        <strain evidence="2">HY135</strain>
    </source>
</reference>
<accession>A0A016STX3</accession>
<dbReference type="EMBL" id="JARK01001514">
    <property type="protein sequence ID" value="EYB93832.1"/>
    <property type="molecule type" value="Genomic_DNA"/>
</dbReference>
<sequence>MKLLTLGEQNTPKRLRPKLDCPPQPCCSPCHRPVTYMSELERIFPHASSKSASLRFAHLIVDAKSDGDVVTYHQLRIIMLSYFAVQE</sequence>
<evidence type="ECO:0000313" key="1">
    <source>
        <dbReference type="EMBL" id="EYB93832.1"/>
    </source>
</evidence>
<protein>
    <submittedName>
        <fullName evidence="1">Uncharacterized protein</fullName>
    </submittedName>
</protein>
<proteinExistence type="predicted"/>